<reference evidence="4" key="1">
    <citation type="journal article" date="2019" name="Int. J. Syst. Evol. Microbiol.">
        <title>The Global Catalogue of Microorganisms (GCM) 10K type strain sequencing project: providing services to taxonomists for standard genome sequencing and annotation.</title>
        <authorList>
            <consortium name="The Broad Institute Genomics Platform"/>
            <consortium name="The Broad Institute Genome Sequencing Center for Infectious Disease"/>
            <person name="Wu L."/>
            <person name="Ma J."/>
        </authorList>
    </citation>
    <scope>NUCLEOTIDE SEQUENCE [LARGE SCALE GENOMIC DNA]</scope>
    <source>
        <strain evidence="4">NBRC 106593</strain>
    </source>
</reference>
<dbReference type="NCBIfam" id="TIGR00278">
    <property type="entry name" value="membrane protein insertion efficiency factor YidD"/>
    <property type="match status" value="1"/>
</dbReference>
<proteinExistence type="inferred from homology"/>
<keyword evidence="1" id="KW-1003">Cell membrane</keyword>
<protein>
    <recommendedName>
        <fullName evidence="1">Putative membrane protein insertion efficiency factor</fullName>
    </recommendedName>
</protein>
<comment type="similarity">
    <text evidence="1">Belongs to the UPF0161 family.</text>
</comment>
<feature type="compositionally biased region" description="Pro residues" evidence="2">
    <location>
        <begin position="104"/>
        <end position="113"/>
    </location>
</feature>
<keyword evidence="4" id="KW-1185">Reference proteome</keyword>
<feature type="region of interest" description="Disordered" evidence="2">
    <location>
        <begin position="75"/>
        <end position="113"/>
    </location>
</feature>
<dbReference type="RefSeq" id="WP_377824983.1">
    <property type="nucleotide sequence ID" value="NZ_JBHSWJ010000002.1"/>
</dbReference>
<dbReference type="Pfam" id="PF01809">
    <property type="entry name" value="YidD"/>
    <property type="match status" value="1"/>
</dbReference>
<dbReference type="Proteomes" id="UP001596356">
    <property type="component" value="Unassembled WGS sequence"/>
</dbReference>
<sequence>MSFLPRVRRVLRRVTTAPLLALIWCYQHLISPMTPPSCRFYPSCSTYAATSLRRFGLIRGSWLTIRRLLRCNPWNPGGVDHVPHSERDRESDPVTGRARRTHQPEPPVVPSTR</sequence>
<dbReference type="HAMAP" id="MF_00386">
    <property type="entry name" value="UPF0161_YidD"/>
    <property type="match status" value="1"/>
</dbReference>
<evidence type="ECO:0000256" key="2">
    <source>
        <dbReference type="SAM" id="MobiDB-lite"/>
    </source>
</evidence>
<evidence type="ECO:0000256" key="1">
    <source>
        <dbReference type="HAMAP-Rule" id="MF_00386"/>
    </source>
</evidence>
<dbReference type="SMART" id="SM01234">
    <property type="entry name" value="Haemolytic"/>
    <property type="match status" value="1"/>
</dbReference>
<evidence type="ECO:0000313" key="4">
    <source>
        <dbReference type="Proteomes" id="UP001596356"/>
    </source>
</evidence>
<comment type="subcellular location">
    <subcellularLocation>
        <location evidence="1">Cell membrane</location>
        <topology evidence="1">Peripheral membrane protein</topology>
        <orientation evidence="1">Cytoplasmic side</orientation>
    </subcellularLocation>
</comment>
<dbReference type="InterPro" id="IPR002696">
    <property type="entry name" value="Membr_insert_effic_factor_YidD"/>
</dbReference>
<dbReference type="PANTHER" id="PTHR33383:SF1">
    <property type="entry name" value="MEMBRANE PROTEIN INSERTION EFFICIENCY FACTOR-RELATED"/>
    <property type="match status" value="1"/>
</dbReference>
<comment type="function">
    <text evidence="1">Could be involved in insertion of integral membrane proteins into the membrane.</text>
</comment>
<comment type="caution">
    <text evidence="3">The sequence shown here is derived from an EMBL/GenBank/DDBJ whole genome shotgun (WGS) entry which is preliminary data.</text>
</comment>
<dbReference type="PANTHER" id="PTHR33383">
    <property type="entry name" value="MEMBRANE PROTEIN INSERTION EFFICIENCY FACTOR-RELATED"/>
    <property type="match status" value="1"/>
</dbReference>
<organism evidence="3 4">
    <name type="scientific">Branchiibius cervicis</name>
    <dbReference type="NCBI Taxonomy" id="908252"/>
    <lineage>
        <taxon>Bacteria</taxon>
        <taxon>Bacillati</taxon>
        <taxon>Actinomycetota</taxon>
        <taxon>Actinomycetes</taxon>
        <taxon>Micrococcales</taxon>
        <taxon>Dermacoccaceae</taxon>
        <taxon>Branchiibius</taxon>
    </lineage>
</organism>
<feature type="compositionally biased region" description="Basic and acidic residues" evidence="2">
    <location>
        <begin position="81"/>
        <end position="92"/>
    </location>
</feature>
<keyword evidence="1" id="KW-0472">Membrane</keyword>
<dbReference type="EMBL" id="JBHSWJ010000002">
    <property type="protein sequence ID" value="MFC6715695.1"/>
    <property type="molecule type" value="Genomic_DNA"/>
</dbReference>
<gene>
    <name evidence="3" type="primary">yidD</name>
    <name evidence="3" type="ORF">ACFQBT_18435</name>
</gene>
<accession>A0ABW2AZA2</accession>
<evidence type="ECO:0000313" key="3">
    <source>
        <dbReference type="EMBL" id="MFC6715695.1"/>
    </source>
</evidence>
<name>A0ABW2AZA2_9MICO</name>